<name>A0ABW3CJM6_9ACTN</name>
<dbReference type="EMBL" id="JBHTIR010003117">
    <property type="protein sequence ID" value="MFD0854698.1"/>
    <property type="molecule type" value="Genomic_DNA"/>
</dbReference>
<feature type="non-terminal residue" evidence="3">
    <location>
        <position position="1"/>
    </location>
</feature>
<evidence type="ECO:0000256" key="2">
    <source>
        <dbReference type="ARBA" id="ARBA00022840"/>
    </source>
</evidence>
<dbReference type="PANTHER" id="PTHR43790">
    <property type="entry name" value="CARBOHYDRATE TRANSPORT ATP-BINDING PROTEIN MG119-RELATED"/>
    <property type="match status" value="1"/>
</dbReference>
<evidence type="ECO:0000313" key="3">
    <source>
        <dbReference type="EMBL" id="MFD0854698.1"/>
    </source>
</evidence>
<comment type="caution">
    <text evidence="3">The sequence shown here is derived from an EMBL/GenBank/DDBJ whole genome shotgun (WGS) entry which is preliminary data.</text>
</comment>
<evidence type="ECO:0000256" key="1">
    <source>
        <dbReference type="ARBA" id="ARBA00022741"/>
    </source>
</evidence>
<organism evidence="3 4">
    <name type="scientific">Actinomadura adrarensis</name>
    <dbReference type="NCBI Taxonomy" id="1819600"/>
    <lineage>
        <taxon>Bacteria</taxon>
        <taxon>Bacillati</taxon>
        <taxon>Actinomycetota</taxon>
        <taxon>Actinomycetes</taxon>
        <taxon>Streptosporangiales</taxon>
        <taxon>Thermomonosporaceae</taxon>
        <taxon>Actinomadura</taxon>
    </lineage>
</organism>
<accession>A0ABW3CJM6</accession>
<dbReference type="PANTHER" id="PTHR43790:SF8">
    <property type="entry name" value="SUGAR ABC TRANSPORTER ATP-BINDING PROTEIN"/>
    <property type="match status" value="1"/>
</dbReference>
<dbReference type="Proteomes" id="UP001597083">
    <property type="component" value="Unassembled WGS sequence"/>
</dbReference>
<dbReference type="InterPro" id="IPR050107">
    <property type="entry name" value="ABC_carbohydrate_import_ATPase"/>
</dbReference>
<evidence type="ECO:0000313" key="4">
    <source>
        <dbReference type="Proteomes" id="UP001597083"/>
    </source>
</evidence>
<gene>
    <name evidence="3" type="ORF">ACFQ07_20840</name>
</gene>
<keyword evidence="4" id="KW-1185">Reference proteome</keyword>
<keyword evidence="1" id="KW-0547">Nucleotide-binding</keyword>
<protein>
    <submittedName>
        <fullName evidence="3">Sugar ABC transporter ATP-binding protein</fullName>
    </submittedName>
</protein>
<dbReference type="SUPFAM" id="SSF52540">
    <property type="entry name" value="P-loop containing nucleoside triphosphate hydrolases"/>
    <property type="match status" value="1"/>
</dbReference>
<dbReference type="InterPro" id="IPR027417">
    <property type="entry name" value="P-loop_NTPase"/>
</dbReference>
<sequence length="82" mass="8983">EPTAALAVAEVRQVLAMIRRVAEQGVGVILITHRLQDLFEVCDRITVMYEGASVEDERIADLDIERLVGMITRSGTDGEEAA</sequence>
<keyword evidence="2 3" id="KW-0067">ATP-binding</keyword>
<dbReference type="Gene3D" id="3.40.50.300">
    <property type="entry name" value="P-loop containing nucleotide triphosphate hydrolases"/>
    <property type="match status" value="1"/>
</dbReference>
<dbReference type="GO" id="GO:0005524">
    <property type="term" value="F:ATP binding"/>
    <property type="evidence" value="ECO:0007669"/>
    <property type="project" value="UniProtKB-KW"/>
</dbReference>
<proteinExistence type="predicted"/>
<reference evidence="4" key="1">
    <citation type="journal article" date="2019" name="Int. J. Syst. Evol. Microbiol.">
        <title>The Global Catalogue of Microorganisms (GCM) 10K type strain sequencing project: providing services to taxonomists for standard genome sequencing and annotation.</title>
        <authorList>
            <consortium name="The Broad Institute Genomics Platform"/>
            <consortium name="The Broad Institute Genome Sequencing Center for Infectious Disease"/>
            <person name="Wu L."/>
            <person name="Ma J."/>
        </authorList>
    </citation>
    <scope>NUCLEOTIDE SEQUENCE [LARGE SCALE GENOMIC DNA]</scope>
    <source>
        <strain evidence="4">JCM 31696</strain>
    </source>
</reference>